<dbReference type="PROSITE" id="PS51318">
    <property type="entry name" value="TAT"/>
    <property type="match status" value="1"/>
</dbReference>
<protein>
    <submittedName>
        <fullName evidence="3">DM13 domain-containing protein</fullName>
    </submittedName>
</protein>
<feature type="domain" description="DM13" evidence="2">
    <location>
        <begin position="35"/>
        <end position="137"/>
    </location>
</feature>
<dbReference type="InterPro" id="IPR019545">
    <property type="entry name" value="DM13_domain"/>
</dbReference>
<gene>
    <name evidence="3" type="ORF">RZ517_11060</name>
</gene>
<keyword evidence="4" id="KW-1185">Reference proteome</keyword>
<dbReference type="EMBL" id="CP146069">
    <property type="protein sequence ID" value="WWR45344.1"/>
    <property type="molecule type" value="Genomic_DNA"/>
</dbReference>
<sequence>MTFTRRQFAGLTLAATATAALGATPALAGSDVRKGTLSGRQGYNVTGTVKVKKVDGKTKVVLADDYVFDPAKNPPDIKIGFGSGEKYAKGSKIHDKLTVKKGEATFEVPAGIDTDKYDELYIYCEQFTVILAVAPLK</sequence>
<feature type="chain" id="PRO_5046606573" evidence="1">
    <location>
        <begin position="29"/>
        <end position="137"/>
    </location>
</feature>
<proteinExistence type="predicted"/>
<name>A0ABZ2HGN0_9RHOB</name>
<organism evidence="3 4">
    <name type="scientific">Roseovarius phycicola</name>
    <dbReference type="NCBI Taxonomy" id="3080976"/>
    <lineage>
        <taxon>Bacteria</taxon>
        <taxon>Pseudomonadati</taxon>
        <taxon>Pseudomonadota</taxon>
        <taxon>Alphaproteobacteria</taxon>
        <taxon>Rhodobacterales</taxon>
        <taxon>Roseobacteraceae</taxon>
        <taxon>Roseovarius</taxon>
    </lineage>
</organism>
<dbReference type="InterPro" id="IPR006311">
    <property type="entry name" value="TAT_signal"/>
</dbReference>
<evidence type="ECO:0000259" key="2">
    <source>
        <dbReference type="PROSITE" id="PS51549"/>
    </source>
</evidence>
<dbReference type="Pfam" id="PF10517">
    <property type="entry name" value="DM13"/>
    <property type="match status" value="1"/>
</dbReference>
<evidence type="ECO:0000256" key="1">
    <source>
        <dbReference type="SAM" id="SignalP"/>
    </source>
</evidence>
<accession>A0ABZ2HGN0</accession>
<evidence type="ECO:0000313" key="4">
    <source>
        <dbReference type="Proteomes" id="UP001364156"/>
    </source>
</evidence>
<dbReference type="PROSITE" id="PS51549">
    <property type="entry name" value="DM13"/>
    <property type="match status" value="1"/>
</dbReference>
<dbReference type="Proteomes" id="UP001364156">
    <property type="component" value="Chromosome"/>
</dbReference>
<dbReference type="RefSeq" id="WP_338548288.1">
    <property type="nucleotide sequence ID" value="NZ_CP146069.1"/>
</dbReference>
<keyword evidence="1" id="KW-0732">Signal</keyword>
<evidence type="ECO:0000313" key="3">
    <source>
        <dbReference type="EMBL" id="WWR45344.1"/>
    </source>
</evidence>
<feature type="signal peptide" evidence="1">
    <location>
        <begin position="1"/>
        <end position="28"/>
    </location>
</feature>
<reference evidence="3 4" key="1">
    <citation type="submission" date="2023-10" db="EMBL/GenBank/DDBJ databases">
        <title>Roseovarius strain S88 nov., isolated from a marine algae.</title>
        <authorList>
            <person name="Lee M.W."/>
            <person name="Lee J.K."/>
            <person name="Kim J.M."/>
            <person name="Choi D.G."/>
            <person name="Baek J.H."/>
            <person name="Bayburt H."/>
            <person name="Jung J.J."/>
            <person name="Han D.M."/>
            <person name="Jeon C.O."/>
        </authorList>
    </citation>
    <scope>NUCLEOTIDE SEQUENCE [LARGE SCALE GENOMIC DNA]</scope>
    <source>
        <strain evidence="3 4">S88</strain>
    </source>
</reference>